<proteinExistence type="inferred from homology"/>
<dbReference type="GO" id="GO:0004602">
    <property type="term" value="F:glutathione peroxidase activity"/>
    <property type="evidence" value="ECO:0007669"/>
    <property type="project" value="TreeGrafter"/>
</dbReference>
<evidence type="ECO:0008006" key="5">
    <source>
        <dbReference type="Google" id="ProtNLM"/>
    </source>
</evidence>
<dbReference type="Gene3D" id="3.40.30.10">
    <property type="entry name" value="Glutaredoxin"/>
    <property type="match status" value="1"/>
</dbReference>
<dbReference type="PANTHER" id="PTHR11592:SF81">
    <property type="entry name" value="GLUTATHIONE PEROXIDASE"/>
    <property type="match status" value="1"/>
</dbReference>
<dbReference type="GO" id="GO:0006979">
    <property type="term" value="P:response to oxidative stress"/>
    <property type="evidence" value="ECO:0007669"/>
    <property type="project" value="InterPro"/>
</dbReference>
<evidence type="ECO:0000313" key="4">
    <source>
        <dbReference type="EMBL" id="CAE4609304.1"/>
    </source>
</evidence>
<dbReference type="InterPro" id="IPR000889">
    <property type="entry name" value="Glutathione_peroxidase"/>
</dbReference>
<keyword evidence="3" id="KW-0560">Oxidoreductase</keyword>
<dbReference type="PANTHER" id="PTHR11592">
    <property type="entry name" value="GLUTATHIONE PEROXIDASE"/>
    <property type="match status" value="1"/>
</dbReference>
<gene>
    <name evidence="4" type="ORF">AMON00008_LOCUS32992</name>
</gene>
<reference evidence="4" key="1">
    <citation type="submission" date="2021-01" db="EMBL/GenBank/DDBJ databases">
        <authorList>
            <person name="Corre E."/>
            <person name="Pelletier E."/>
            <person name="Niang G."/>
            <person name="Scheremetjew M."/>
            <person name="Finn R."/>
            <person name="Kale V."/>
            <person name="Holt S."/>
            <person name="Cochrane G."/>
            <person name="Meng A."/>
            <person name="Brown T."/>
            <person name="Cohen L."/>
        </authorList>
    </citation>
    <scope>NUCLEOTIDE SEQUENCE</scope>
    <source>
        <strain evidence="4">CCMP3105</strain>
    </source>
</reference>
<evidence type="ECO:0000256" key="3">
    <source>
        <dbReference type="ARBA" id="ARBA00023002"/>
    </source>
</evidence>
<dbReference type="SUPFAM" id="SSF52833">
    <property type="entry name" value="Thioredoxin-like"/>
    <property type="match status" value="1"/>
</dbReference>
<organism evidence="4">
    <name type="scientific">Alexandrium monilatum</name>
    <dbReference type="NCBI Taxonomy" id="311494"/>
    <lineage>
        <taxon>Eukaryota</taxon>
        <taxon>Sar</taxon>
        <taxon>Alveolata</taxon>
        <taxon>Dinophyceae</taxon>
        <taxon>Gonyaulacales</taxon>
        <taxon>Pyrocystaceae</taxon>
        <taxon>Alexandrium</taxon>
    </lineage>
</organism>
<accession>A0A7S4UW63</accession>
<protein>
    <recommendedName>
        <fullName evidence="5">Glutathione peroxidase</fullName>
    </recommendedName>
</protein>
<evidence type="ECO:0000256" key="2">
    <source>
        <dbReference type="ARBA" id="ARBA00022559"/>
    </source>
</evidence>
<comment type="similarity">
    <text evidence="1">Belongs to the glutathione peroxidase family.</text>
</comment>
<sequence length="99" mass="11171">MSKTDANGRYEHAMWTWVKRLCPLPASLQYGAIRWTPVTAHDVAWNFEKFLFDSEGRPCKRYDSSVPASALHDDIQAVLAGSRCVPEPTWCITSGASRR</sequence>
<dbReference type="InterPro" id="IPR036249">
    <property type="entry name" value="Thioredoxin-like_sf"/>
</dbReference>
<keyword evidence="2" id="KW-0575">Peroxidase</keyword>
<dbReference type="AlphaFoldDB" id="A0A7S4UW63"/>
<name>A0A7S4UW63_9DINO</name>
<dbReference type="PROSITE" id="PS51355">
    <property type="entry name" value="GLUTATHIONE_PEROXID_3"/>
    <property type="match status" value="1"/>
</dbReference>
<dbReference type="EMBL" id="HBNR01047336">
    <property type="protein sequence ID" value="CAE4609304.1"/>
    <property type="molecule type" value="Transcribed_RNA"/>
</dbReference>
<evidence type="ECO:0000256" key="1">
    <source>
        <dbReference type="ARBA" id="ARBA00006926"/>
    </source>
</evidence>